<dbReference type="InterPro" id="IPR011009">
    <property type="entry name" value="Kinase-like_dom_sf"/>
</dbReference>
<dbReference type="SUPFAM" id="SSF56112">
    <property type="entry name" value="Protein kinase-like (PK-like)"/>
    <property type="match status" value="1"/>
</dbReference>
<name>A0ABT6ALF8_9BURK</name>
<dbReference type="SUPFAM" id="SSF52540">
    <property type="entry name" value="P-loop containing nucleoside triphosphate hydrolases"/>
    <property type="match status" value="1"/>
</dbReference>
<dbReference type="PANTHER" id="PTHR43883">
    <property type="entry name" value="SLR0207 PROTEIN"/>
    <property type="match status" value="1"/>
</dbReference>
<dbReference type="Gene3D" id="3.40.50.300">
    <property type="entry name" value="P-loop containing nucleotide triphosphate hydrolases"/>
    <property type="match status" value="1"/>
</dbReference>
<dbReference type="InterPro" id="IPR052732">
    <property type="entry name" value="Cell-binding_unc_protein"/>
</dbReference>
<reference evidence="2 3" key="1">
    <citation type="submission" date="2023-03" db="EMBL/GenBank/DDBJ databases">
        <title>Draft assemblies of triclosan tolerant bacteria isolated from returned activated sludge.</title>
        <authorList>
            <person name="Van Hamelsveld S."/>
        </authorList>
    </citation>
    <scope>NUCLEOTIDE SEQUENCE [LARGE SCALE GENOMIC DNA]</scope>
    <source>
        <strain evidence="2 3">GW210010_S58</strain>
    </source>
</reference>
<evidence type="ECO:0000313" key="2">
    <source>
        <dbReference type="EMBL" id="MDF3833418.1"/>
    </source>
</evidence>
<dbReference type="PANTHER" id="PTHR43883:SF1">
    <property type="entry name" value="GLUCONOKINASE"/>
    <property type="match status" value="1"/>
</dbReference>
<keyword evidence="3" id="KW-1185">Reference proteome</keyword>
<proteinExistence type="predicted"/>
<dbReference type="Pfam" id="PF13671">
    <property type="entry name" value="AAA_33"/>
    <property type="match status" value="1"/>
</dbReference>
<evidence type="ECO:0000313" key="3">
    <source>
        <dbReference type="Proteomes" id="UP001216674"/>
    </source>
</evidence>
<comment type="caution">
    <text evidence="2">The sequence shown here is derived from an EMBL/GenBank/DDBJ whole genome shotgun (WGS) entry which is preliminary data.</text>
</comment>
<gene>
    <name evidence="2" type="ORF">P3W85_10710</name>
</gene>
<dbReference type="Pfam" id="PF01636">
    <property type="entry name" value="APH"/>
    <property type="match status" value="1"/>
</dbReference>
<protein>
    <submittedName>
        <fullName evidence="2">AAA family ATPase</fullName>
    </submittedName>
</protein>
<feature type="domain" description="Aminoglycoside phosphotransferase" evidence="1">
    <location>
        <begin position="59"/>
        <end position="244"/>
    </location>
</feature>
<sequence length="413" mass="44690">MESAVLAQALMRPEAYPHPVSQVSLIETHISQVFLAGAFAYKTRKPVRLDFVDFSSLAARKADCETELRLNRRLAPSLYLDVVPVTAGPGPLDARIGGDGAPLEYAVKMRRFRQRDLFSTMAERDQLSGAHVEALGRTLAAFHQAAPVARGDTDHGTPARIGAVMALALGGIAALDPGQGMTARVAALLRTRAASLHAAFGKRRASGHVRECHGDLHLGNVALIDGEPTPFDCLEFDAGLRWIDTISDTAFPFMDLLHRGRQDLAYRLLNAYLEHSGDYAGLALLPYYTAMRAVVRVRVLLERAHQREVAGTITAAEMATARMRCTDLLELACSALTRRPGAITIMHGLSGSGKSTVAQRLALAGAMVRVRSDAERKRAPAGSDLYTGRQTARVYRRLLAICRLGSAAGFPMI</sequence>
<dbReference type="InterPro" id="IPR027417">
    <property type="entry name" value="P-loop_NTPase"/>
</dbReference>
<dbReference type="EMBL" id="JARJLM010000180">
    <property type="protein sequence ID" value="MDF3833418.1"/>
    <property type="molecule type" value="Genomic_DNA"/>
</dbReference>
<feature type="non-terminal residue" evidence="2">
    <location>
        <position position="413"/>
    </location>
</feature>
<dbReference type="Proteomes" id="UP001216674">
    <property type="component" value="Unassembled WGS sequence"/>
</dbReference>
<organism evidence="2 3">
    <name type="scientific">Cupriavidus basilensis</name>
    <dbReference type="NCBI Taxonomy" id="68895"/>
    <lineage>
        <taxon>Bacteria</taxon>
        <taxon>Pseudomonadati</taxon>
        <taxon>Pseudomonadota</taxon>
        <taxon>Betaproteobacteria</taxon>
        <taxon>Burkholderiales</taxon>
        <taxon>Burkholderiaceae</taxon>
        <taxon>Cupriavidus</taxon>
    </lineage>
</organism>
<evidence type="ECO:0000259" key="1">
    <source>
        <dbReference type="Pfam" id="PF01636"/>
    </source>
</evidence>
<dbReference type="RefSeq" id="WP_276264769.1">
    <property type="nucleotide sequence ID" value="NZ_JARJLM010000180.1"/>
</dbReference>
<accession>A0ABT6ALF8</accession>
<dbReference type="InterPro" id="IPR002575">
    <property type="entry name" value="Aminoglycoside_PTrfase"/>
</dbReference>
<dbReference type="Gene3D" id="3.90.1200.10">
    <property type="match status" value="1"/>
</dbReference>